<comment type="caution">
    <text evidence="11">The sequence shown here is derived from an EMBL/GenBank/DDBJ whole genome shotgun (WGS) entry which is preliminary data.</text>
</comment>
<dbReference type="SUPFAM" id="SSF51703">
    <property type="entry name" value="Cobalamin (vitamin B12)-dependent enzymes"/>
    <property type="match status" value="1"/>
</dbReference>
<dbReference type="InterPro" id="IPR058549">
    <property type="entry name" value="MeMalonylCoA_mutase_a/b_site"/>
</dbReference>
<dbReference type="InterPro" id="IPR016176">
    <property type="entry name" value="Cbl-dep_enz_cat"/>
</dbReference>
<dbReference type="Gene3D" id="3.40.50.280">
    <property type="entry name" value="Cobalamin-binding domain"/>
    <property type="match status" value="1"/>
</dbReference>
<comment type="similarity">
    <text evidence="4">Belongs to the methylmalonyl-CoA mutase family.</text>
</comment>
<dbReference type="PANTHER" id="PTHR48101">
    <property type="entry name" value="METHYLMALONYL-COA MUTASE, MITOCHONDRIAL-RELATED"/>
    <property type="match status" value="1"/>
</dbReference>
<dbReference type="Pfam" id="PF01642">
    <property type="entry name" value="MM_CoA_mutase"/>
    <property type="match status" value="2"/>
</dbReference>
<accession>A0ABT0BWR8</accession>
<sequence>MAEQKEKLFSEFEPVSTEAWVAKITADLKGVPFEKKLVWKTGEGFNANPFYRLEDLEGLKTTTALPGEFPYVRGTKKDNDWKVRQNIEVTCFKAANEKALDILNKGITSLGFIIKGDEVSAENIATLLDGICPACVELNFKTCNCKAAKLIEILAAYFASKGVDVEKCEGSVNYDPFKKPLIKGRKNENWVEGAKAVLEAAKALPKYKVLAVNAFELNNAGAYIAQELGFALAWGNELLAKLTDAGCNVDEVAKRIKFNFGISSNYFMEIAKFRAARWLWAEIVAAYKPACECACKMAVHAQTSKWNMTIYDAHVNLLRSQTEAMSAAIAGVDSITVRPFNEAYETPDDFSERIARNQQLLLKEESHFDKVVDPAAGSYTVEVFTNSIADVAWKLFLETEEKGGFGAQANAGEIQAAVNASNEARHKAVATRRETLLGTNQFPNFTEVAAEKIKKEEGACCCQNKEGHSCGEPEIAALNFARGGSEFEALRLATEKSGKTPKAFMLTIGNLAMRLARSQFSCNFFACAGYKTIDNLGFDTVEAGVEAAVNAGADIVVLCSSDDEYAELAPAAFKALNGRAQFVVAGAPACMEDLKAQGIDQFINVKSNVLETLQAFNAKLGI</sequence>
<evidence type="ECO:0000259" key="10">
    <source>
        <dbReference type="Pfam" id="PF01642"/>
    </source>
</evidence>
<dbReference type="NCBIfam" id="TIGR00642">
    <property type="entry name" value="mmCoA_mut_beta"/>
    <property type="match status" value="1"/>
</dbReference>
<feature type="domain" description="Methylmalonyl-CoA mutase alpha/beta chain catalytic" evidence="10">
    <location>
        <begin position="41"/>
        <end position="110"/>
    </location>
</feature>
<reference evidence="11 12" key="1">
    <citation type="submission" date="2022-03" db="EMBL/GenBank/DDBJ databases">
        <title>Parabacteroides sp. nov. isolated from swine feces.</title>
        <authorList>
            <person name="Bak J.E."/>
        </authorList>
    </citation>
    <scope>NUCLEOTIDE SEQUENCE [LARGE SCALE GENOMIC DNA]</scope>
    <source>
        <strain evidence="11 12">AGMB00274</strain>
    </source>
</reference>
<keyword evidence="7 11" id="KW-0413">Isomerase</keyword>
<dbReference type="CDD" id="cd03677">
    <property type="entry name" value="MM_CoA_mutase_beta"/>
    <property type="match status" value="1"/>
</dbReference>
<dbReference type="RefSeq" id="WP_243323043.1">
    <property type="nucleotide sequence ID" value="NZ_JAKZMM010000002.1"/>
</dbReference>
<proteinExistence type="inferred from homology"/>
<organism evidence="11 12">
    <name type="scientific">Parabacteroides faecalis</name>
    <dbReference type="NCBI Taxonomy" id="2924040"/>
    <lineage>
        <taxon>Bacteria</taxon>
        <taxon>Pseudomonadati</taxon>
        <taxon>Bacteroidota</taxon>
        <taxon>Bacteroidia</taxon>
        <taxon>Bacteroidales</taxon>
        <taxon>Tannerellaceae</taxon>
        <taxon>Parabacteroides</taxon>
    </lineage>
</organism>
<dbReference type="InterPro" id="IPR004608">
    <property type="entry name" value="MMCoA_mutase_b"/>
</dbReference>
<dbReference type="Gene3D" id="3.20.20.240">
    <property type="entry name" value="Methylmalonyl-CoA mutase"/>
    <property type="match status" value="1"/>
</dbReference>
<keyword evidence="12" id="KW-1185">Reference proteome</keyword>
<name>A0ABT0BWR8_9BACT</name>
<evidence type="ECO:0000256" key="1">
    <source>
        <dbReference type="ARBA" id="ARBA00000290"/>
    </source>
</evidence>
<comment type="catalytic activity">
    <reaction evidence="1">
        <text>(R)-methylmalonyl-CoA = succinyl-CoA</text>
        <dbReference type="Rhea" id="RHEA:22888"/>
        <dbReference type="ChEBI" id="CHEBI:57292"/>
        <dbReference type="ChEBI" id="CHEBI:57326"/>
        <dbReference type="EC" id="5.4.99.2"/>
    </reaction>
</comment>
<evidence type="ECO:0000256" key="9">
    <source>
        <dbReference type="NCBIfam" id="TIGR00642"/>
    </source>
</evidence>
<comment type="pathway">
    <text evidence="3">Metabolic intermediate metabolism; propanoyl-CoA degradation; succinyl-CoA from propanoyl-CoA: step 3/3.</text>
</comment>
<feature type="domain" description="Methylmalonyl-CoA mutase alpha/beta chain catalytic" evidence="10">
    <location>
        <begin position="120"/>
        <end position="449"/>
    </location>
</feature>
<dbReference type="EC" id="5.4.99.2" evidence="9"/>
<dbReference type="PANTHER" id="PTHR48101:SF1">
    <property type="entry name" value="METHYLMALONYL-COA MUTASE, LARGE SUBUNIT"/>
    <property type="match status" value="1"/>
</dbReference>
<protein>
    <recommendedName>
        <fullName evidence="9">Methylmalonyl-CoA mutase small subunit</fullName>
        <ecNumber evidence="9">5.4.99.2</ecNumber>
    </recommendedName>
</protein>
<dbReference type="GO" id="GO:0004494">
    <property type="term" value="F:methylmalonyl-CoA mutase activity"/>
    <property type="evidence" value="ECO:0007669"/>
    <property type="project" value="UniProtKB-EC"/>
</dbReference>
<evidence type="ECO:0000256" key="3">
    <source>
        <dbReference type="ARBA" id="ARBA00005146"/>
    </source>
</evidence>
<dbReference type="InterPro" id="IPR006099">
    <property type="entry name" value="MeMalonylCoA_mutase_a/b_cat"/>
</dbReference>
<evidence type="ECO:0000313" key="11">
    <source>
        <dbReference type="EMBL" id="MCJ2379213.1"/>
    </source>
</evidence>
<keyword evidence="8" id="KW-0170">Cobalt</keyword>
<keyword evidence="6" id="KW-0846">Cobalamin</keyword>
<dbReference type="PROSITE" id="PS00544">
    <property type="entry name" value="METMALONYL_COA_MUTASE"/>
    <property type="match status" value="1"/>
</dbReference>
<gene>
    <name evidence="11" type="primary">mutA</name>
    <name evidence="11" type="ORF">MUN53_01040</name>
</gene>
<dbReference type="Proteomes" id="UP001165444">
    <property type="component" value="Unassembled WGS sequence"/>
</dbReference>
<evidence type="ECO:0000313" key="12">
    <source>
        <dbReference type="Proteomes" id="UP001165444"/>
    </source>
</evidence>
<comment type="cofactor">
    <cofactor evidence="2">
        <name>adenosylcob(III)alamin</name>
        <dbReference type="ChEBI" id="CHEBI:18408"/>
    </cofactor>
</comment>
<dbReference type="InterPro" id="IPR036724">
    <property type="entry name" value="Cobalamin-bd_sf"/>
</dbReference>
<evidence type="ECO:0000256" key="6">
    <source>
        <dbReference type="ARBA" id="ARBA00022628"/>
    </source>
</evidence>
<comment type="subunit">
    <text evidence="5">Heterodimer of an alpha and a beta chain.</text>
</comment>
<evidence type="ECO:0000256" key="2">
    <source>
        <dbReference type="ARBA" id="ARBA00001922"/>
    </source>
</evidence>
<evidence type="ECO:0000256" key="4">
    <source>
        <dbReference type="ARBA" id="ARBA00008465"/>
    </source>
</evidence>
<evidence type="ECO:0000256" key="8">
    <source>
        <dbReference type="ARBA" id="ARBA00023285"/>
    </source>
</evidence>
<evidence type="ECO:0000256" key="7">
    <source>
        <dbReference type="ARBA" id="ARBA00023235"/>
    </source>
</evidence>
<dbReference type="SUPFAM" id="SSF52242">
    <property type="entry name" value="Cobalamin (vitamin B12)-binding domain"/>
    <property type="match status" value="1"/>
</dbReference>
<dbReference type="EMBL" id="JAKZMM010000002">
    <property type="protein sequence ID" value="MCJ2379213.1"/>
    <property type="molecule type" value="Genomic_DNA"/>
</dbReference>
<evidence type="ECO:0000256" key="5">
    <source>
        <dbReference type="ARBA" id="ARBA00011870"/>
    </source>
</evidence>